<evidence type="ECO:0000313" key="8">
    <source>
        <dbReference type="EMBL" id="OLP42732.1"/>
    </source>
</evidence>
<evidence type="ECO:0000313" key="9">
    <source>
        <dbReference type="Proteomes" id="UP000186894"/>
    </source>
</evidence>
<dbReference type="InterPro" id="IPR008457">
    <property type="entry name" value="Cu-R_CopD_dom"/>
</dbReference>
<dbReference type="PANTHER" id="PTHR34820:SF4">
    <property type="entry name" value="INNER MEMBRANE PROTEIN YEBZ"/>
    <property type="match status" value="1"/>
</dbReference>
<keyword evidence="4 6" id="KW-1133">Transmembrane helix</keyword>
<accession>A0A1Q8ZLV6</accession>
<evidence type="ECO:0000256" key="4">
    <source>
        <dbReference type="ARBA" id="ARBA00022989"/>
    </source>
</evidence>
<dbReference type="EMBL" id="MKIM01000031">
    <property type="protein sequence ID" value="OLP42732.1"/>
    <property type="molecule type" value="Genomic_DNA"/>
</dbReference>
<dbReference type="InterPro" id="IPR047689">
    <property type="entry name" value="CopD"/>
</dbReference>
<keyword evidence="5 6" id="KW-0472">Membrane</keyword>
<dbReference type="AlphaFoldDB" id="A0A1Q8ZLV6"/>
<feature type="domain" description="Copper resistance protein D" evidence="7">
    <location>
        <begin position="188"/>
        <end position="287"/>
    </location>
</feature>
<feature type="transmembrane region" description="Helical" evidence="6">
    <location>
        <begin position="273"/>
        <end position="291"/>
    </location>
</feature>
<evidence type="ECO:0000256" key="6">
    <source>
        <dbReference type="SAM" id="Phobius"/>
    </source>
</evidence>
<dbReference type="STRING" id="1867956.BJF95_00990"/>
<proteinExistence type="predicted"/>
<dbReference type="Pfam" id="PF05425">
    <property type="entry name" value="CopD"/>
    <property type="match status" value="1"/>
</dbReference>
<reference evidence="8 9" key="1">
    <citation type="submission" date="2016-09" db="EMBL/GenBank/DDBJ databases">
        <title>Rhizobium oryziradicis sp. nov., isolated from the root of rice.</title>
        <authorList>
            <person name="Zhao J."/>
            <person name="Zhang X."/>
        </authorList>
    </citation>
    <scope>NUCLEOTIDE SEQUENCE [LARGE SCALE GENOMIC DNA]</scope>
    <source>
        <strain evidence="8 9">N19</strain>
    </source>
</reference>
<dbReference type="GO" id="GO:0006825">
    <property type="term" value="P:copper ion transport"/>
    <property type="evidence" value="ECO:0007669"/>
    <property type="project" value="InterPro"/>
</dbReference>
<feature type="transmembrane region" description="Helical" evidence="6">
    <location>
        <begin position="154"/>
        <end position="174"/>
    </location>
</feature>
<dbReference type="GO" id="GO:0005886">
    <property type="term" value="C:plasma membrane"/>
    <property type="evidence" value="ECO:0007669"/>
    <property type="project" value="UniProtKB-SubCell"/>
</dbReference>
<feature type="transmembrane region" description="Helical" evidence="6">
    <location>
        <begin position="195"/>
        <end position="216"/>
    </location>
</feature>
<keyword evidence="3 6" id="KW-0812">Transmembrane</keyword>
<feature type="transmembrane region" description="Helical" evidence="6">
    <location>
        <begin position="6"/>
        <end position="32"/>
    </location>
</feature>
<evidence type="ECO:0000259" key="7">
    <source>
        <dbReference type="Pfam" id="PF05425"/>
    </source>
</evidence>
<evidence type="ECO:0000256" key="2">
    <source>
        <dbReference type="ARBA" id="ARBA00022475"/>
    </source>
</evidence>
<dbReference type="PANTHER" id="PTHR34820">
    <property type="entry name" value="INNER MEMBRANE PROTEIN YEBZ"/>
    <property type="match status" value="1"/>
</dbReference>
<comment type="caution">
    <text evidence="8">The sequence shown here is derived from an EMBL/GenBank/DDBJ whole genome shotgun (WGS) entry which is preliminary data.</text>
</comment>
<dbReference type="NCBIfam" id="NF033808">
    <property type="entry name" value="copper_CopD"/>
    <property type="match status" value="1"/>
</dbReference>
<keyword evidence="9" id="KW-1185">Reference proteome</keyword>
<evidence type="ECO:0000256" key="5">
    <source>
        <dbReference type="ARBA" id="ARBA00023136"/>
    </source>
</evidence>
<dbReference type="InterPro" id="IPR032694">
    <property type="entry name" value="CopC/D"/>
</dbReference>
<dbReference type="Proteomes" id="UP000186894">
    <property type="component" value="Unassembled WGS sequence"/>
</dbReference>
<evidence type="ECO:0000256" key="1">
    <source>
        <dbReference type="ARBA" id="ARBA00004651"/>
    </source>
</evidence>
<gene>
    <name evidence="8" type="ORF">BJF95_00990</name>
</gene>
<comment type="subcellular location">
    <subcellularLocation>
        <location evidence="1">Cell membrane</location>
        <topology evidence="1">Multi-pass membrane protein</topology>
    </subcellularLocation>
</comment>
<sequence length="294" mass="31218">MTPDYALIICRFVADGCALLLWGAHAYLWAGVAPALAAKLQRQFTPLTALAVGLLVVSAACKIPLQAAMLGDGWSDAANLSLIHDLVMDTESGWALAVQMLLALLLAITYMSLPAYRLISLAVGAGLFLASLTMNGHAAMHSGLLGVLHPLNDGLHMLAVGAWVGALCPVFLLLKHPPNGEEWDVSIAALMRFSTLGHAAVALTLLTGIINGWMILGHVWLDLAVPYQRLLLLKIAVALVMVGLACINRYGFVPLMTHDRNRALRLLRLGTGLEIALATVAVGLVAIFGVMEPI</sequence>
<name>A0A1Q8ZLV6_9HYPH</name>
<feature type="transmembrane region" description="Helical" evidence="6">
    <location>
        <begin position="92"/>
        <end position="111"/>
    </location>
</feature>
<keyword evidence="2" id="KW-1003">Cell membrane</keyword>
<feature type="transmembrane region" description="Helical" evidence="6">
    <location>
        <begin position="231"/>
        <end position="252"/>
    </location>
</feature>
<organism evidence="8 9">
    <name type="scientific">Rhizobium oryziradicis</name>
    <dbReference type="NCBI Taxonomy" id="1867956"/>
    <lineage>
        <taxon>Bacteria</taxon>
        <taxon>Pseudomonadati</taxon>
        <taxon>Pseudomonadota</taxon>
        <taxon>Alphaproteobacteria</taxon>
        <taxon>Hyphomicrobiales</taxon>
        <taxon>Rhizobiaceae</taxon>
        <taxon>Rhizobium/Agrobacterium group</taxon>
        <taxon>Rhizobium</taxon>
    </lineage>
</organism>
<evidence type="ECO:0000256" key="3">
    <source>
        <dbReference type="ARBA" id="ARBA00022692"/>
    </source>
</evidence>
<dbReference type="RefSeq" id="WP_075641427.1">
    <property type="nucleotide sequence ID" value="NZ_MKIM01000031.1"/>
</dbReference>
<protein>
    <recommendedName>
        <fullName evidence="7">Copper resistance protein D domain-containing protein</fullName>
    </recommendedName>
</protein>
<feature type="transmembrane region" description="Helical" evidence="6">
    <location>
        <begin position="118"/>
        <end position="134"/>
    </location>
</feature>